<dbReference type="EMBL" id="CP128399">
    <property type="protein sequence ID" value="WJW66392.1"/>
    <property type="molecule type" value="Genomic_DNA"/>
</dbReference>
<proteinExistence type="inferred from homology"/>
<dbReference type="Proteomes" id="UP000521676">
    <property type="component" value="Unassembled WGS sequence"/>
</dbReference>
<gene>
    <name evidence="2" type="ORF">HXX08_01335</name>
    <name evidence="3" type="ORF">OZ401_002188</name>
</gene>
<dbReference type="Proteomes" id="UP001431572">
    <property type="component" value="Chromosome 1"/>
</dbReference>
<dbReference type="InterPro" id="IPR005321">
    <property type="entry name" value="Peptidase_S58_DmpA"/>
</dbReference>
<dbReference type="CDD" id="cd02252">
    <property type="entry name" value="nylC_like"/>
    <property type="match status" value="1"/>
</dbReference>
<reference evidence="3" key="2">
    <citation type="journal article" date="2024" name="Nature">
        <title>Anoxygenic phototroph of the Chloroflexota uses a type I reaction centre.</title>
        <authorList>
            <person name="Tsuji J.M."/>
            <person name="Shaw N.A."/>
            <person name="Nagashima S."/>
            <person name="Venkiteswaran J.J."/>
            <person name="Schiff S.L."/>
            <person name="Watanabe T."/>
            <person name="Fukui M."/>
            <person name="Hanada S."/>
            <person name="Tank M."/>
            <person name="Neufeld J.D."/>
        </authorList>
    </citation>
    <scope>NUCLEOTIDE SEQUENCE</scope>
    <source>
        <strain evidence="3">L227-S17</strain>
    </source>
</reference>
<evidence type="ECO:0000313" key="5">
    <source>
        <dbReference type="Proteomes" id="UP001431572"/>
    </source>
</evidence>
<dbReference type="SUPFAM" id="SSF56266">
    <property type="entry name" value="DmpA/ArgJ-like"/>
    <property type="match status" value="1"/>
</dbReference>
<evidence type="ECO:0000256" key="1">
    <source>
        <dbReference type="ARBA" id="ARBA00007068"/>
    </source>
</evidence>
<sequence>MGSITDVPGIKVGQTQDLVALTGCTIILCPQGAVGGVDVRGSAPGTRETELLDPSNLVQAVHAIALCGGSAFGLAAVSGVMSWLSEHSYGFKTSHGIVPIVPAAVIYDKGLGSAEHYPDEQMGYIACTLAGTEVLEGNHGVGTGASVGKLMGVAHSMKSGVGTASSKVWLKQPELRVYTVGALVVTNAFGDVYSQNKMIGGLCDHSSGELLDTMRQLRLETSFSLQPEAGVNTTLAVVATDAPLNKAAARKLAQMAQDAISRAIRPAHTMFDGDAVFALSIAPESEKVIDPFGLSCLGAIATEVLVEAIERSVLEAHPAGGLPAATKPNRGE</sequence>
<dbReference type="PANTHER" id="PTHR36512:SF3">
    <property type="entry name" value="BLR5678 PROTEIN"/>
    <property type="match status" value="1"/>
</dbReference>
<dbReference type="Gene3D" id="3.60.70.12">
    <property type="entry name" value="L-amino peptidase D-ALA esterase/amidase"/>
    <property type="match status" value="1"/>
</dbReference>
<evidence type="ECO:0000313" key="4">
    <source>
        <dbReference type="Proteomes" id="UP000521676"/>
    </source>
</evidence>
<dbReference type="RefSeq" id="WP_341468276.1">
    <property type="nucleotide sequence ID" value="NZ_CP128399.1"/>
</dbReference>
<evidence type="ECO:0000313" key="3">
    <source>
        <dbReference type="EMBL" id="WJW66392.1"/>
    </source>
</evidence>
<dbReference type="PANTHER" id="PTHR36512">
    <property type="entry name" value="D-AMINOPEPTIDASE"/>
    <property type="match status" value="1"/>
</dbReference>
<dbReference type="GO" id="GO:0004177">
    <property type="term" value="F:aminopeptidase activity"/>
    <property type="evidence" value="ECO:0007669"/>
    <property type="project" value="TreeGrafter"/>
</dbReference>
<dbReference type="Pfam" id="PF03576">
    <property type="entry name" value="Peptidase_S58"/>
    <property type="match status" value="1"/>
</dbReference>
<keyword evidence="5" id="KW-1185">Reference proteome</keyword>
<protein>
    <submittedName>
        <fullName evidence="2">P1 family peptidase</fullName>
    </submittedName>
</protein>
<accession>A0A8T7LYI5</accession>
<dbReference type="InterPro" id="IPR016117">
    <property type="entry name" value="ArgJ-like_dom_sf"/>
</dbReference>
<name>A0A8T7LYI5_9CHLR</name>
<evidence type="ECO:0000313" key="2">
    <source>
        <dbReference type="EMBL" id="NWJ44499.1"/>
    </source>
</evidence>
<organism evidence="2 4">
    <name type="scientific">Candidatus Chlorohelix allophototropha</name>
    <dbReference type="NCBI Taxonomy" id="3003348"/>
    <lineage>
        <taxon>Bacteria</taxon>
        <taxon>Bacillati</taxon>
        <taxon>Chloroflexota</taxon>
        <taxon>Chloroflexia</taxon>
        <taxon>Candidatus Chloroheliales</taxon>
        <taxon>Candidatus Chloroheliaceae</taxon>
        <taxon>Candidatus Chlorohelix</taxon>
    </lineage>
</organism>
<reference evidence="2 4" key="1">
    <citation type="submission" date="2020-06" db="EMBL/GenBank/DDBJ databases">
        <title>Anoxygenic phototrophic Chloroflexota member uses a Type I reaction center.</title>
        <authorList>
            <person name="Tsuji J.M."/>
            <person name="Shaw N.A."/>
            <person name="Nagashima S."/>
            <person name="Venkiteswaran J."/>
            <person name="Schiff S.L."/>
            <person name="Hanada S."/>
            <person name="Tank M."/>
            <person name="Neufeld J.D."/>
        </authorList>
    </citation>
    <scope>NUCLEOTIDE SEQUENCE [LARGE SCALE GENOMIC DNA]</scope>
    <source>
        <strain evidence="2">L227-S17</strain>
    </source>
</reference>
<dbReference type="AlphaFoldDB" id="A0A8T7LYI5"/>
<comment type="similarity">
    <text evidence="1">Belongs to the peptidase S58 family.</text>
</comment>
<dbReference type="EMBL" id="JACATZ010000001">
    <property type="protein sequence ID" value="NWJ44499.1"/>
    <property type="molecule type" value="Genomic_DNA"/>
</dbReference>